<gene>
    <name evidence="1" type="ORF">I6I53_16070</name>
    <name evidence="2" type="ORF">LSO60_04785</name>
</gene>
<protein>
    <submittedName>
        <fullName evidence="1">Serine/threonine protein kinase</fullName>
    </submittedName>
</protein>
<dbReference type="EMBL" id="CP089051">
    <property type="protein sequence ID" value="UYF72589.1"/>
    <property type="molecule type" value="Genomic_DNA"/>
</dbReference>
<evidence type="ECO:0000313" key="2">
    <source>
        <dbReference type="EMBL" id="UYF72589.1"/>
    </source>
</evidence>
<organism evidence="1 3">
    <name type="scientific">Acinetobacter ursingii</name>
    <dbReference type="NCBI Taxonomy" id="108980"/>
    <lineage>
        <taxon>Bacteria</taxon>
        <taxon>Pseudomonadati</taxon>
        <taxon>Pseudomonadota</taxon>
        <taxon>Gammaproteobacteria</taxon>
        <taxon>Moraxellales</taxon>
        <taxon>Moraxellaceae</taxon>
        <taxon>Acinetobacter</taxon>
    </lineage>
</organism>
<evidence type="ECO:0000313" key="1">
    <source>
        <dbReference type="EMBL" id="QQT86349.1"/>
    </source>
</evidence>
<sequence length="267" mass="30811">MGDFADFLNASIDQQNESIQSYEYNGRKVWLKKASERHALWLYTPLRWFARLLQLDALIPVPNRGGKEAIQCEYQRLTALQKLGIKTPQVLAVSHEGILIEDAGSSEHEVVQLDHALARAISSKQRIQLYTDAILAIQSIHAKGSYLSEAFVRNILVDEDHQFTFIDFETDPGKLLSLNQCQVRDWLCFIFSSSYRLELTELDQATAIFYQALNNNKKVYRDICNVGHKLQWILRFKPEKLGNDGKRIQKSMLFLKKLERQDPLPMI</sequence>
<dbReference type="AlphaFoldDB" id="A0A7T9Z6V7"/>
<dbReference type="GeneID" id="66211827"/>
<name>A0A7T9Z6V7_9GAMM</name>
<dbReference type="Proteomes" id="UP000595320">
    <property type="component" value="Chromosome"/>
</dbReference>
<reference evidence="1 3" key="1">
    <citation type="submission" date="2021-01" db="EMBL/GenBank/DDBJ databases">
        <title>FDA dAtabase for Regulatory Grade micrObial Sequences (FDA-ARGOS): Supporting development and validation of Infectious Disease Dx tests.</title>
        <authorList>
            <person name="Sproer C."/>
            <person name="Gronow S."/>
            <person name="Severitt S."/>
            <person name="Schroder I."/>
            <person name="Tallon L."/>
            <person name="Sadzewicz L."/>
            <person name="Zhao X."/>
            <person name="Boylan J."/>
            <person name="Ott S."/>
            <person name="Bowen H."/>
            <person name="Vavikolanu K."/>
            <person name="Mehta A."/>
            <person name="Aluvathingal J."/>
            <person name="Nadendla S."/>
            <person name="Lowell S."/>
            <person name="Myers T."/>
            <person name="Yan Y."/>
            <person name="Sichtig H."/>
        </authorList>
    </citation>
    <scope>NUCLEOTIDE SEQUENCE [LARGE SCALE GENOMIC DNA]</scope>
    <source>
        <strain evidence="1 3">FDAARGOS_1096</strain>
    </source>
</reference>
<keyword evidence="1" id="KW-0723">Serine/threonine-protein kinase</keyword>
<dbReference type="GO" id="GO:0004674">
    <property type="term" value="F:protein serine/threonine kinase activity"/>
    <property type="evidence" value="ECO:0007669"/>
    <property type="project" value="UniProtKB-KW"/>
</dbReference>
<keyword evidence="1" id="KW-0418">Kinase</keyword>
<keyword evidence="1" id="KW-0808">Transferase</keyword>
<reference evidence="2" key="2">
    <citation type="journal article" date="2022" name="J Glob Antimicrob Resist">
        <title>Comparative analysis of IMP-4- and OXA-58-containing plasmids of three carbapenemase-producing Acinetobacter ursingii strains in the Netherlands.</title>
        <authorList>
            <person name="Hendrickx A.P.A."/>
            <person name="Schade R.P."/>
            <person name="Landman F."/>
            <person name="Bosch T."/>
            <person name="Schouls L.M."/>
            <person name="van Dijk K."/>
        </authorList>
    </citation>
    <scope>NUCLEOTIDE SEQUENCE</scope>
    <source>
        <strain evidence="2">RIVM_C010559</strain>
    </source>
</reference>
<proteinExistence type="predicted"/>
<accession>A0A7T9Z6V7</accession>
<dbReference type="RefSeq" id="WP_004996448.1">
    <property type="nucleotide sequence ID" value="NZ_BKGH01000080.1"/>
</dbReference>
<evidence type="ECO:0000313" key="3">
    <source>
        <dbReference type="Proteomes" id="UP000595320"/>
    </source>
</evidence>
<dbReference type="EMBL" id="CP068176">
    <property type="protein sequence ID" value="QQT86349.1"/>
    <property type="molecule type" value="Genomic_DNA"/>
</dbReference>
<dbReference type="Proteomes" id="UP001164064">
    <property type="component" value="Chromosome"/>
</dbReference>